<dbReference type="Pfam" id="PF13432">
    <property type="entry name" value="TPR_16"/>
    <property type="match status" value="1"/>
</dbReference>
<keyword evidence="1" id="KW-0472">Membrane</keyword>
<feature type="transmembrane region" description="Helical" evidence="1">
    <location>
        <begin position="38"/>
        <end position="60"/>
    </location>
</feature>
<dbReference type="RefSeq" id="WP_077026123.1">
    <property type="nucleotide sequence ID" value="NZ_CP017641.1"/>
</dbReference>
<dbReference type="OrthoDB" id="236051at2"/>
<keyword evidence="1" id="KW-0812">Transmembrane</keyword>
<evidence type="ECO:0000256" key="1">
    <source>
        <dbReference type="SAM" id="Phobius"/>
    </source>
</evidence>
<keyword evidence="2" id="KW-0449">Lipoprotein</keyword>
<dbReference type="InterPro" id="IPR011990">
    <property type="entry name" value="TPR-like_helical_dom_sf"/>
</dbReference>
<evidence type="ECO:0000313" key="2">
    <source>
        <dbReference type="EMBL" id="APZ94880.1"/>
    </source>
</evidence>
<keyword evidence="3" id="KW-1185">Reference proteome</keyword>
<dbReference type="KEGG" id="fmr:Fuma_04530"/>
<dbReference type="EMBL" id="CP017641">
    <property type="protein sequence ID" value="APZ94880.1"/>
    <property type="molecule type" value="Genomic_DNA"/>
</dbReference>
<evidence type="ECO:0000313" key="3">
    <source>
        <dbReference type="Proteomes" id="UP000187735"/>
    </source>
</evidence>
<protein>
    <submittedName>
        <fullName evidence="2">Putative PEP-CTERM system TPR-repeat lipoprotein</fullName>
    </submittedName>
</protein>
<accession>A0A1P8WLE2</accession>
<proteinExistence type="predicted"/>
<dbReference type="Gene3D" id="1.25.40.10">
    <property type="entry name" value="Tetratricopeptide repeat domain"/>
    <property type="match status" value="3"/>
</dbReference>
<dbReference type="AlphaFoldDB" id="A0A1P8WLE2"/>
<dbReference type="Pfam" id="PF14559">
    <property type="entry name" value="TPR_19"/>
    <property type="match status" value="1"/>
</dbReference>
<name>A0A1P8WLE2_9PLAN</name>
<dbReference type="SUPFAM" id="SSF48452">
    <property type="entry name" value="TPR-like"/>
    <property type="match status" value="2"/>
</dbReference>
<gene>
    <name evidence="2" type="ORF">Fuma_04530</name>
</gene>
<organism evidence="2 3">
    <name type="scientific">Fuerstiella marisgermanici</name>
    <dbReference type="NCBI Taxonomy" id="1891926"/>
    <lineage>
        <taxon>Bacteria</taxon>
        <taxon>Pseudomonadati</taxon>
        <taxon>Planctomycetota</taxon>
        <taxon>Planctomycetia</taxon>
        <taxon>Planctomycetales</taxon>
        <taxon>Planctomycetaceae</taxon>
        <taxon>Fuerstiella</taxon>
    </lineage>
</organism>
<dbReference type="Proteomes" id="UP000187735">
    <property type="component" value="Chromosome"/>
</dbReference>
<keyword evidence="1" id="KW-1133">Transmembrane helix</keyword>
<reference evidence="2 3" key="1">
    <citation type="journal article" date="2016" name="Front. Microbiol.">
        <title>Fuerstia marisgermanicae gen. nov., sp. nov., an Unusual Member of the Phylum Planctomycetes from the German Wadden Sea.</title>
        <authorList>
            <person name="Kohn T."/>
            <person name="Heuer A."/>
            <person name="Jogler M."/>
            <person name="Vollmers J."/>
            <person name="Boedeker C."/>
            <person name="Bunk B."/>
            <person name="Rast P."/>
            <person name="Borchert D."/>
            <person name="Glockner I."/>
            <person name="Freese H.M."/>
            <person name="Klenk H.P."/>
            <person name="Overmann J."/>
            <person name="Kaster A.K."/>
            <person name="Rohde M."/>
            <person name="Wiegand S."/>
            <person name="Jogler C."/>
        </authorList>
    </citation>
    <scope>NUCLEOTIDE SEQUENCE [LARGE SCALE GENOMIC DNA]</scope>
    <source>
        <strain evidence="2 3">NH11</strain>
    </source>
</reference>
<sequence>MKLKRLLLIPEMKWLGRLLFSLLLFFRTWWRSRRFGRLAIASPAIALIFAFVSAVAVSHLRSRDPALLEQYLMLARQAVVDGNVQDVRLLFQKASQLAQSNHDITTELASSLYELGEQAEAYQLLESIAPTHSSGHLPAHRFLAQHPPDLPPEKKDYFQAVHLSHLVRNSVESREECVELLHLLAKYRKLGDVEALVHEALDRYPEDRLLLAQLKSRQGDQSGARWETEAACRAFETLLAESPHNVDLRIHLAQAYVFLGRFSDAVCVLSEGMPTAESPPADSPIASGLALDGKRDPASQVAYAETLAGRRRNIALTLSNTYLAWMTTLSTDEQQTQLQCLYRLLHLNENAVSGNDRPDRLATAMRAALLNPSTSWVLAALDGNARVARGEWDRAEDAYRVALKAAPDDPTLANNLAWLLLRKCRSLHASTPIDKRQQFLVEALALSEQATADMPNIVSFLETRGQIHAELGNHSEAIGDLTACVSRGKDNPTIQRTIEACVRALR</sequence>